<evidence type="ECO:0008006" key="3">
    <source>
        <dbReference type="Google" id="ProtNLM"/>
    </source>
</evidence>
<organism evidence="1 2">
    <name type="scientific">Thiorhodovibrio winogradskyi</name>
    <dbReference type="NCBI Taxonomy" id="77007"/>
    <lineage>
        <taxon>Bacteria</taxon>
        <taxon>Pseudomonadati</taxon>
        <taxon>Pseudomonadota</taxon>
        <taxon>Gammaproteobacteria</taxon>
        <taxon>Chromatiales</taxon>
        <taxon>Chromatiaceae</taxon>
        <taxon>Thiorhodovibrio</taxon>
    </lineage>
</organism>
<evidence type="ECO:0000313" key="1">
    <source>
        <dbReference type="EMBL" id="WPL19428.1"/>
    </source>
</evidence>
<evidence type="ECO:0000313" key="2">
    <source>
        <dbReference type="Proteomes" id="UP001432180"/>
    </source>
</evidence>
<dbReference type="EMBL" id="CP121472">
    <property type="protein sequence ID" value="WPL19428.1"/>
    <property type="molecule type" value="Genomic_DNA"/>
</dbReference>
<gene>
    <name evidence="1" type="ORF">Thiowin_04549</name>
</gene>
<keyword evidence="2" id="KW-1185">Reference proteome</keyword>
<dbReference type="Proteomes" id="UP001432180">
    <property type="component" value="Chromosome"/>
</dbReference>
<name>A0ABZ0SFJ0_9GAMM</name>
<accession>A0ABZ0SFJ0</accession>
<proteinExistence type="predicted"/>
<reference evidence="1 2" key="1">
    <citation type="journal article" date="2023" name="Microorganisms">
        <title>Thiorhodovibrio frisius and Trv. litoralis spp. nov., Two Novel Members from a Clade of Fastidious Purple Sulfur Bacteria That Exhibit Unique Red-Shifted Light-Harvesting Capabilities.</title>
        <authorList>
            <person name="Methner A."/>
            <person name="Kuzyk S.B."/>
            <person name="Petersen J."/>
            <person name="Bauer S."/>
            <person name="Brinkmann H."/>
            <person name="Sichau K."/>
            <person name="Wanner G."/>
            <person name="Wolf J."/>
            <person name="Neumann-Schaal M."/>
            <person name="Henke P."/>
            <person name="Tank M."/>
            <person name="Sproer C."/>
            <person name="Bunk B."/>
            <person name="Overmann J."/>
        </authorList>
    </citation>
    <scope>NUCLEOTIDE SEQUENCE [LARGE SCALE GENOMIC DNA]</scope>
    <source>
        <strain evidence="1 2">DSM 6702</strain>
    </source>
</reference>
<dbReference type="RefSeq" id="WP_328985170.1">
    <property type="nucleotide sequence ID" value="NZ_CP121472.1"/>
</dbReference>
<protein>
    <recommendedName>
        <fullName evidence="3">Transposase (putative) YhgA-like domain-containing protein</fullName>
    </recommendedName>
</protein>
<sequence>MTTFTIAKDINVSQELRQVYSDLIDTARYRGEAREPALSIYPLVLYQGQQIWRVPKCFHDLVSPLPAALTPFVPQFR</sequence>